<name>A0A833N3Q0_9HYPH</name>
<organism evidence="1 2">
    <name type="scientific">Methylorubrum populi</name>
    <dbReference type="NCBI Taxonomy" id="223967"/>
    <lineage>
        <taxon>Bacteria</taxon>
        <taxon>Pseudomonadati</taxon>
        <taxon>Pseudomonadota</taxon>
        <taxon>Alphaproteobacteria</taxon>
        <taxon>Hyphomicrobiales</taxon>
        <taxon>Methylobacteriaceae</taxon>
        <taxon>Methylorubrum</taxon>
    </lineage>
</organism>
<comment type="caution">
    <text evidence="1">The sequence shown here is derived from an EMBL/GenBank/DDBJ whole genome shotgun (WGS) entry which is preliminary data.</text>
</comment>
<evidence type="ECO:0000313" key="2">
    <source>
        <dbReference type="Proteomes" id="UP000469949"/>
    </source>
</evidence>
<evidence type="ECO:0000313" key="1">
    <source>
        <dbReference type="EMBL" id="KAB7786607.1"/>
    </source>
</evidence>
<reference evidence="1 2" key="1">
    <citation type="submission" date="2019-10" db="EMBL/GenBank/DDBJ databases">
        <title>Draft Genome Sequence of the Caffeine Degrading Methylotroph Methylorubrum populi PINKEL.</title>
        <authorList>
            <person name="Dawson S.C."/>
            <person name="Zhang X."/>
            <person name="Wright M.E."/>
            <person name="Sharma G."/>
            <person name="Langner J.T."/>
            <person name="Ditty J.L."/>
            <person name="Subuyuj G.A."/>
        </authorList>
    </citation>
    <scope>NUCLEOTIDE SEQUENCE [LARGE SCALE GENOMIC DNA]</scope>
    <source>
        <strain evidence="1 2">Pinkel</strain>
    </source>
</reference>
<protein>
    <submittedName>
        <fullName evidence="1">Uncharacterized protein</fullName>
    </submittedName>
</protein>
<dbReference type="EMBL" id="WEKV01000006">
    <property type="protein sequence ID" value="KAB7786607.1"/>
    <property type="molecule type" value="Genomic_DNA"/>
</dbReference>
<gene>
    <name evidence="1" type="ORF">F8B43_0961</name>
</gene>
<sequence>MQLDFLRRNTGRGTGLVWLPDGVIRTGLPDDVRRISRQHALA</sequence>
<dbReference type="AlphaFoldDB" id="A0A833N3Q0"/>
<dbReference type="Proteomes" id="UP000469949">
    <property type="component" value="Unassembled WGS sequence"/>
</dbReference>
<accession>A0A833N3Q0</accession>
<proteinExistence type="predicted"/>